<name>A0ABW1F3I3_9ACTN</name>
<comment type="caution">
    <text evidence="1">The sequence shown here is derived from an EMBL/GenBank/DDBJ whole genome shotgun (WGS) entry which is preliminary data.</text>
</comment>
<accession>A0ABW1F3I3</accession>
<evidence type="ECO:0000313" key="1">
    <source>
        <dbReference type="EMBL" id="MFC5887826.1"/>
    </source>
</evidence>
<organism evidence="1 2">
    <name type="scientific">Kitasatospora aburaviensis</name>
    <dbReference type="NCBI Taxonomy" id="67265"/>
    <lineage>
        <taxon>Bacteria</taxon>
        <taxon>Bacillati</taxon>
        <taxon>Actinomycetota</taxon>
        <taxon>Actinomycetes</taxon>
        <taxon>Kitasatosporales</taxon>
        <taxon>Streptomycetaceae</taxon>
        <taxon>Kitasatospora</taxon>
    </lineage>
</organism>
<reference evidence="2" key="1">
    <citation type="journal article" date="2019" name="Int. J. Syst. Evol. Microbiol.">
        <title>The Global Catalogue of Microorganisms (GCM) 10K type strain sequencing project: providing services to taxonomists for standard genome sequencing and annotation.</title>
        <authorList>
            <consortium name="The Broad Institute Genomics Platform"/>
            <consortium name="The Broad Institute Genome Sequencing Center for Infectious Disease"/>
            <person name="Wu L."/>
            <person name="Ma J."/>
        </authorList>
    </citation>
    <scope>NUCLEOTIDE SEQUENCE [LARGE SCALE GENOMIC DNA]</scope>
    <source>
        <strain evidence="2">CGMCC 4.1469</strain>
    </source>
</reference>
<gene>
    <name evidence="1" type="ORF">ACFP0N_22940</name>
</gene>
<evidence type="ECO:0000313" key="2">
    <source>
        <dbReference type="Proteomes" id="UP001596067"/>
    </source>
</evidence>
<dbReference type="Proteomes" id="UP001596067">
    <property type="component" value="Unassembled WGS sequence"/>
</dbReference>
<keyword evidence="2" id="KW-1185">Reference proteome</keyword>
<dbReference type="EMBL" id="JBHSOD010000031">
    <property type="protein sequence ID" value="MFC5887826.1"/>
    <property type="molecule type" value="Genomic_DNA"/>
</dbReference>
<protein>
    <submittedName>
        <fullName evidence="1">Uncharacterized protein</fullName>
    </submittedName>
</protein>
<proteinExistence type="predicted"/>
<dbReference type="RefSeq" id="WP_313767118.1">
    <property type="nucleotide sequence ID" value="NZ_BAAAVH010000020.1"/>
</dbReference>
<sequence length="85" mass="9436">MPSCPRMPAYAPKVGEVVRDLAHRNATGAPTEGVYMDTLNGLAYLRPEPGGCEWTTGPEYVQRLERPRYLVVQHPSRPRANDTVA</sequence>